<dbReference type="RefSeq" id="XP_052753725.1">
    <property type="nucleotide sequence ID" value="XM_052897765.1"/>
</dbReference>
<evidence type="ECO:0000313" key="4">
    <source>
        <dbReference type="RefSeq" id="XP_052753725.1"/>
    </source>
</evidence>
<sequence>MSSESSVATDTSSRIRQFGLYRTIDARTEEFLKLSRKRQIRQGCACAVVSTAITVAIIVVILLIYEYAIAVEWSLVQNRKSHRRSNNTIIVNDTPVADRLDRSYFGFDQDYYERMPLLVNAMQENSYIDPSIDIPMQKRGKYIDISHTNPIITTNEPKHTNSIRRTSPRPFIYEQRSPTPVPFSKTFRSKSWIESYRNAERLKNIQQIIRYLEKTINAKAGDMHGLPPSTHIAFSGVYVEPYNHNENKGFDESSSIDLLLESSNNVETIKSSQQSDPLFKYKPDRPGDVNLLADSYLRFIPTTAPKSLYNREYAKVPMFRPIPVPSQKKPFDLLQASSVNNNLNNKSINKAKTFSVMLNLYPLIPSLDPKAKINNIDSVKTEKSTPNNIYFTTSRPLFRRKSAIRRTSVSNKRPRMFNDYKKLKYKDVMFNSKDKTTDNNDPEKNANMIVKVNIYHADKAPKLFEKQENDTQTNTKALNLNNTVQRNFAPVTDMPMQLSTTQVEDHHLGSSGIIPVENRSVPSPVLPIVTTMIPFFDITPASTNTWPTNSPEILKFSPEDAKIPDQYINIKTNYNPHSNIFKIGRRSFSENIASNEKKSETRTLIIKLKNDSENVTEENTTQNKIKEETTTELSNDTTTKENQIKHINGHYRSKFITKQWLDPNSEANRKRRLQLFAKGFRRPNSNSSYIEIDRSNNNSHESNLKDTTSK</sequence>
<evidence type="ECO:0000256" key="1">
    <source>
        <dbReference type="SAM" id="MobiDB-lite"/>
    </source>
</evidence>
<keyword evidence="2" id="KW-1133">Transmembrane helix</keyword>
<organism evidence="3 4">
    <name type="scientific">Galleria mellonella</name>
    <name type="common">Greater wax moth</name>
    <dbReference type="NCBI Taxonomy" id="7137"/>
    <lineage>
        <taxon>Eukaryota</taxon>
        <taxon>Metazoa</taxon>
        <taxon>Ecdysozoa</taxon>
        <taxon>Arthropoda</taxon>
        <taxon>Hexapoda</taxon>
        <taxon>Insecta</taxon>
        <taxon>Pterygota</taxon>
        <taxon>Neoptera</taxon>
        <taxon>Endopterygota</taxon>
        <taxon>Lepidoptera</taxon>
        <taxon>Glossata</taxon>
        <taxon>Ditrysia</taxon>
        <taxon>Pyraloidea</taxon>
        <taxon>Pyralidae</taxon>
        <taxon>Galleriinae</taxon>
        <taxon>Galleria</taxon>
    </lineage>
</organism>
<dbReference type="GeneID" id="116413577"/>
<keyword evidence="2" id="KW-0812">Transmembrane</keyword>
<keyword evidence="2" id="KW-0472">Membrane</keyword>
<feature type="compositionally biased region" description="Polar residues" evidence="1">
    <location>
        <begin position="684"/>
        <end position="701"/>
    </location>
</feature>
<evidence type="ECO:0000256" key="2">
    <source>
        <dbReference type="SAM" id="Phobius"/>
    </source>
</evidence>
<reference evidence="4" key="1">
    <citation type="submission" date="2025-08" db="UniProtKB">
        <authorList>
            <consortium name="RefSeq"/>
        </authorList>
    </citation>
    <scope>IDENTIFICATION</scope>
    <source>
        <tissue evidence="4">Whole larvae</tissue>
    </source>
</reference>
<dbReference type="Proteomes" id="UP001652740">
    <property type="component" value="Unplaced"/>
</dbReference>
<feature type="region of interest" description="Disordered" evidence="1">
    <location>
        <begin position="615"/>
        <end position="639"/>
    </location>
</feature>
<proteinExistence type="predicted"/>
<feature type="transmembrane region" description="Helical" evidence="2">
    <location>
        <begin position="43"/>
        <end position="65"/>
    </location>
</feature>
<evidence type="ECO:0000313" key="3">
    <source>
        <dbReference type="Proteomes" id="UP001652740"/>
    </source>
</evidence>
<keyword evidence="3" id="KW-1185">Reference proteome</keyword>
<accession>A0ABM3MQT3</accession>
<protein>
    <submittedName>
        <fullName evidence="4">Uncharacterized protein LOC116413577</fullName>
    </submittedName>
</protein>
<feature type="region of interest" description="Disordered" evidence="1">
    <location>
        <begin position="684"/>
        <end position="710"/>
    </location>
</feature>
<gene>
    <name evidence="4" type="primary">LOC116413577</name>
</gene>
<name>A0ABM3MQT3_GALME</name>